<evidence type="ECO:0000313" key="1">
    <source>
        <dbReference type="EMBL" id="GMT30419.1"/>
    </source>
</evidence>
<keyword evidence="2" id="KW-1185">Reference proteome</keyword>
<reference evidence="1" key="1">
    <citation type="submission" date="2023-10" db="EMBL/GenBank/DDBJ databases">
        <title>Genome assembly of Pristionchus species.</title>
        <authorList>
            <person name="Yoshida K."/>
            <person name="Sommer R.J."/>
        </authorList>
    </citation>
    <scope>NUCLEOTIDE SEQUENCE</scope>
    <source>
        <strain evidence="1">RS5133</strain>
    </source>
</reference>
<accession>A0AAV5WI65</accession>
<dbReference type="EMBL" id="BTSY01000005">
    <property type="protein sequence ID" value="GMT30419.1"/>
    <property type="molecule type" value="Genomic_DNA"/>
</dbReference>
<dbReference type="AlphaFoldDB" id="A0AAV5WI65"/>
<evidence type="ECO:0000313" key="2">
    <source>
        <dbReference type="Proteomes" id="UP001432322"/>
    </source>
</evidence>
<feature type="non-terminal residue" evidence="1">
    <location>
        <position position="74"/>
    </location>
</feature>
<gene>
    <name evidence="1" type="ORF">PFISCL1PPCAC_21716</name>
</gene>
<proteinExistence type="predicted"/>
<protein>
    <submittedName>
        <fullName evidence="1">Uncharacterized protein</fullName>
    </submittedName>
</protein>
<sequence>LLFFVSIIRADFDHCTCPPRYVTMDRNNSTFTFEIDPECDHVPCRSTVKLAQNLRDKYRIKVEMEADLHAYTVY</sequence>
<comment type="caution">
    <text evidence="1">The sequence shown here is derived from an EMBL/GenBank/DDBJ whole genome shotgun (WGS) entry which is preliminary data.</text>
</comment>
<dbReference type="Proteomes" id="UP001432322">
    <property type="component" value="Unassembled WGS sequence"/>
</dbReference>
<feature type="non-terminal residue" evidence="1">
    <location>
        <position position="1"/>
    </location>
</feature>
<name>A0AAV5WI65_9BILA</name>
<organism evidence="1 2">
    <name type="scientific">Pristionchus fissidentatus</name>
    <dbReference type="NCBI Taxonomy" id="1538716"/>
    <lineage>
        <taxon>Eukaryota</taxon>
        <taxon>Metazoa</taxon>
        <taxon>Ecdysozoa</taxon>
        <taxon>Nematoda</taxon>
        <taxon>Chromadorea</taxon>
        <taxon>Rhabditida</taxon>
        <taxon>Rhabditina</taxon>
        <taxon>Diplogasteromorpha</taxon>
        <taxon>Diplogasteroidea</taxon>
        <taxon>Neodiplogasteridae</taxon>
        <taxon>Pristionchus</taxon>
    </lineage>
</organism>